<keyword evidence="3" id="KW-1185">Reference proteome</keyword>
<keyword evidence="1" id="KW-0472">Membrane</keyword>
<gene>
    <name evidence="2" type="ORF">PHLGIDRAFT_19192</name>
</gene>
<dbReference type="EMBL" id="KN840499">
    <property type="protein sequence ID" value="KIP07326.1"/>
    <property type="molecule type" value="Genomic_DNA"/>
</dbReference>
<proteinExistence type="predicted"/>
<reference evidence="2 3" key="1">
    <citation type="journal article" date="2014" name="PLoS Genet.">
        <title>Analysis of the Phlebiopsis gigantea genome, transcriptome and secretome provides insight into its pioneer colonization strategies of wood.</title>
        <authorList>
            <person name="Hori C."/>
            <person name="Ishida T."/>
            <person name="Igarashi K."/>
            <person name="Samejima M."/>
            <person name="Suzuki H."/>
            <person name="Master E."/>
            <person name="Ferreira P."/>
            <person name="Ruiz-Duenas F.J."/>
            <person name="Held B."/>
            <person name="Canessa P."/>
            <person name="Larrondo L.F."/>
            <person name="Schmoll M."/>
            <person name="Druzhinina I.S."/>
            <person name="Kubicek C.P."/>
            <person name="Gaskell J.A."/>
            <person name="Kersten P."/>
            <person name="St John F."/>
            <person name="Glasner J."/>
            <person name="Sabat G."/>
            <person name="Splinter BonDurant S."/>
            <person name="Syed K."/>
            <person name="Yadav J."/>
            <person name="Mgbeahuruike A.C."/>
            <person name="Kovalchuk A."/>
            <person name="Asiegbu F.O."/>
            <person name="Lackner G."/>
            <person name="Hoffmeister D."/>
            <person name="Rencoret J."/>
            <person name="Gutierrez A."/>
            <person name="Sun H."/>
            <person name="Lindquist E."/>
            <person name="Barry K."/>
            <person name="Riley R."/>
            <person name="Grigoriev I.V."/>
            <person name="Henrissat B."/>
            <person name="Kues U."/>
            <person name="Berka R.M."/>
            <person name="Martinez A.T."/>
            <person name="Covert S.F."/>
            <person name="Blanchette R.A."/>
            <person name="Cullen D."/>
        </authorList>
    </citation>
    <scope>NUCLEOTIDE SEQUENCE [LARGE SCALE GENOMIC DNA]</scope>
    <source>
        <strain evidence="2 3">11061_1 CR5-6</strain>
    </source>
</reference>
<feature type="transmembrane region" description="Helical" evidence="1">
    <location>
        <begin position="32"/>
        <end position="50"/>
    </location>
</feature>
<dbReference type="Proteomes" id="UP000053257">
    <property type="component" value="Unassembled WGS sequence"/>
</dbReference>
<sequence>MASAQATQPAATASLPVDAVARCTRDAQKDGIFAGLSAGLVGAIIGQRLYRFDRNRAILAGVVTGILAGYQFTQVFLASNLARLRQEQAQLARANDAEGAERF</sequence>
<keyword evidence="1" id="KW-1133">Transmembrane helix</keyword>
<feature type="transmembrane region" description="Helical" evidence="1">
    <location>
        <begin position="57"/>
        <end position="77"/>
    </location>
</feature>
<keyword evidence="1" id="KW-0812">Transmembrane</keyword>
<name>A0A0C3RYR3_PHLG1</name>
<protein>
    <submittedName>
        <fullName evidence="2">Uncharacterized protein</fullName>
    </submittedName>
</protein>
<evidence type="ECO:0000256" key="1">
    <source>
        <dbReference type="SAM" id="Phobius"/>
    </source>
</evidence>
<accession>A0A0C3RYR3</accession>
<evidence type="ECO:0000313" key="2">
    <source>
        <dbReference type="EMBL" id="KIP07326.1"/>
    </source>
</evidence>
<dbReference type="AlphaFoldDB" id="A0A0C3RYR3"/>
<evidence type="ECO:0000313" key="3">
    <source>
        <dbReference type="Proteomes" id="UP000053257"/>
    </source>
</evidence>
<organism evidence="2 3">
    <name type="scientific">Phlebiopsis gigantea (strain 11061_1 CR5-6)</name>
    <name type="common">White-rot fungus</name>
    <name type="synonym">Peniophora gigantea</name>
    <dbReference type="NCBI Taxonomy" id="745531"/>
    <lineage>
        <taxon>Eukaryota</taxon>
        <taxon>Fungi</taxon>
        <taxon>Dikarya</taxon>
        <taxon>Basidiomycota</taxon>
        <taxon>Agaricomycotina</taxon>
        <taxon>Agaricomycetes</taxon>
        <taxon>Polyporales</taxon>
        <taxon>Phanerochaetaceae</taxon>
        <taxon>Phlebiopsis</taxon>
    </lineage>
</organism>
<dbReference type="OrthoDB" id="3352450at2759"/>
<dbReference type="HOGENOM" id="CLU_172682_0_0_1"/>